<dbReference type="EMBL" id="BC027164">
    <property type="protein sequence ID" value="AAH27164.1"/>
    <property type="molecule type" value="mRNA"/>
</dbReference>
<evidence type="ECO:0000256" key="1">
    <source>
        <dbReference type="SAM" id="MobiDB-lite"/>
    </source>
</evidence>
<reference evidence="3" key="1">
    <citation type="journal article" date="2000" name="Biochem. Biophys. Res. Commun.">
        <title>Growth suppression of Escherichia coli by induction of expression of mammalian genes with transmembrane or ATPase domains.</title>
        <authorList>
            <person name="Inoue S."/>
            <person name="Sano H."/>
            <person name="Ohta M."/>
        </authorList>
    </citation>
    <scope>NUCLEOTIDE SEQUENCE</scope>
    <source>
        <tissue evidence="3">Whole brain</tissue>
    </source>
</reference>
<dbReference type="EMBL" id="AB030187">
    <property type="protein sequence ID" value="BAA92751.1"/>
    <property type="molecule type" value="mRNA"/>
</dbReference>
<feature type="region of interest" description="Disordered" evidence="1">
    <location>
        <begin position="1"/>
        <end position="43"/>
    </location>
</feature>
<reference evidence="2" key="2">
    <citation type="journal article" date="2004" name="Genome Res.">
        <title>The status, quality, and expansion of the NIH full-length cDNA project: the Mammalian Gene Collection (MGC).</title>
        <authorList>
            <consortium name="The MGC Project Team"/>
            <person name="Gerhard D.S."/>
            <person name="Wagner L."/>
            <person name="Feingold E.A."/>
            <person name="Shenmen C.M."/>
            <person name="Grouse L.H."/>
            <person name="Schuler G."/>
            <person name="Klein S.L."/>
            <person name="Old S."/>
            <person name="Rasooly R."/>
            <person name="Good P."/>
            <person name="Guyer M."/>
            <person name="Peck A.M."/>
            <person name="Derge J.G."/>
            <person name="Lipman D."/>
            <person name="Collins F.S."/>
            <person name="Jang W."/>
            <person name="Sherry S."/>
            <person name="Feolo M."/>
            <person name="Misquitta L."/>
            <person name="Lee E."/>
            <person name="Rotmistrovsky K."/>
            <person name="Greenhut S.F."/>
            <person name="Schaefer C.F."/>
            <person name="Buetow K."/>
            <person name="Bonner T.I."/>
            <person name="Haussler D."/>
            <person name="Kent J."/>
            <person name="Kiekhaus M."/>
            <person name="Furey T."/>
            <person name="Brent M."/>
            <person name="Prange C."/>
            <person name="Schreiber K."/>
            <person name="Shapiro N."/>
            <person name="Bhat N.K."/>
            <person name="Hopkins R.F."/>
            <person name="Hsie F."/>
            <person name="Driscoll T."/>
            <person name="Soares M.B."/>
            <person name="Casavant T.L."/>
            <person name="Scheetz T.E."/>
            <person name="Brown-stein M.J."/>
            <person name="Usdin T.B."/>
            <person name="Toshiyuki S."/>
            <person name="Carninci P."/>
            <person name="Piao Y."/>
            <person name="Dudekula D.B."/>
            <person name="Ko M.S."/>
            <person name="Kawakami K."/>
            <person name="Suzuki Y."/>
            <person name="Sugano S."/>
            <person name="Gruber C.E."/>
            <person name="Smith M.R."/>
            <person name="Simmons B."/>
            <person name="Moore T."/>
            <person name="Waterman R."/>
            <person name="Johnson S.L."/>
            <person name="Ruan Y."/>
            <person name="Wei C.L."/>
            <person name="Mathavan S."/>
            <person name="Gunaratne P.H."/>
            <person name="Wu J."/>
            <person name="Garcia A.M."/>
            <person name="Hulyk S.W."/>
            <person name="Fuh E."/>
            <person name="Yuan Y."/>
            <person name="Sneed A."/>
            <person name="Kowis C."/>
            <person name="Hodgson A."/>
            <person name="Muzny D.M."/>
            <person name="McPherson J."/>
            <person name="Gibbs R.A."/>
            <person name="Fahey J."/>
            <person name="Helton E."/>
            <person name="Ketteman M."/>
            <person name="Madan A."/>
            <person name="Rodrigues S."/>
            <person name="Sanchez A."/>
            <person name="Whiting M."/>
            <person name="Madari A."/>
            <person name="Young A.C."/>
            <person name="Wetherby K.D."/>
            <person name="Granite S.J."/>
            <person name="Kwong P.N."/>
            <person name="Brinkley C.P."/>
            <person name="Pearson R.L."/>
            <person name="Bouffard G.G."/>
            <person name="Blakesly R.W."/>
            <person name="Green E.D."/>
            <person name="Dickson M.C."/>
            <person name="Rodriguez A.C."/>
            <person name="Grimwood J."/>
            <person name="Schmutz J."/>
            <person name="Myers R.M."/>
            <person name="Butterfield Y.S."/>
            <person name="Griffith M."/>
            <person name="Griffith O.L."/>
            <person name="Krzywinski M.I."/>
            <person name="Liao N."/>
            <person name="Morin R."/>
            <person name="Morrin R."/>
            <person name="Palmquist D."/>
            <person name="Petrescu A.S."/>
            <person name="Skalska U."/>
            <person name="Smailus D.E."/>
            <person name="Stott J.M."/>
            <person name="Schnerch A."/>
            <person name="Schein J.E."/>
            <person name="Jones S.J."/>
            <person name="Holt R.A."/>
            <person name="Baross A."/>
            <person name="Marra M.A."/>
            <person name="Clifton S."/>
            <person name="Makowski K.A."/>
            <person name="Bosak S."/>
            <person name="Malek J."/>
        </authorList>
    </citation>
    <scope>NUCLEOTIDE SEQUENCE [LARGE SCALE MRNA]</scope>
    <source>
        <strain evidence="2">FVB/N</strain>
        <tissue evidence="2">Mammary tumor. C3</tissue>
    </source>
</reference>
<feature type="region of interest" description="Disordered" evidence="1">
    <location>
        <begin position="83"/>
        <end position="105"/>
    </location>
</feature>
<dbReference type="MGI" id="MGI:1917195">
    <property type="gene designation" value="Fndc4"/>
</dbReference>
<accession>Q9JMF9</accession>
<dbReference type="AGR" id="MGI:1917195"/>
<organism evidence="3">
    <name type="scientific">Mus musculus</name>
    <name type="common">Mouse</name>
    <dbReference type="NCBI Taxonomy" id="10090"/>
    <lineage>
        <taxon>Eukaryota</taxon>
        <taxon>Metazoa</taxon>
        <taxon>Chordata</taxon>
        <taxon>Craniata</taxon>
        <taxon>Vertebrata</taxon>
        <taxon>Euteleostomi</taxon>
        <taxon>Mammalia</taxon>
        <taxon>Eutheria</taxon>
        <taxon>Euarchontoglires</taxon>
        <taxon>Glires</taxon>
        <taxon>Rodentia</taxon>
        <taxon>Myomorpha</taxon>
        <taxon>Muroidea</taxon>
        <taxon>Muridae</taxon>
        <taxon>Murinae</taxon>
        <taxon>Mus</taxon>
        <taxon>Mus</taxon>
    </lineage>
</organism>
<gene>
    <name evidence="2 4" type="primary">Fndc4</name>
    <name evidence="2" type="synonym">Fnmp1</name>
    <name evidence="2" type="synonym">FRCP1</name>
</gene>
<feature type="compositionally biased region" description="Polar residues" evidence="1">
    <location>
        <begin position="91"/>
        <end position="105"/>
    </location>
</feature>
<protein>
    <submittedName>
        <fullName evidence="2">Fndc4 protein</fullName>
    </submittedName>
    <submittedName>
        <fullName evidence="3">mRNA, clone:1-73</fullName>
    </submittedName>
</protein>
<name>Q9JMF9_MOUSE</name>
<dbReference type="AlphaFoldDB" id="Q9JMF9"/>
<feature type="compositionally biased region" description="Low complexity" evidence="1">
    <location>
        <begin position="1"/>
        <end position="12"/>
    </location>
</feature>
<proteinExistence type="evidence at transcript level"/>
<evidence type="ECO:0000313" key="2">
    <source>
        <dbReference type="EMBL" id="AAH27164.1"/>
    </source>
</evidence>
<evidence type="ECO:0000313" key="3">
    <source>
        <dbReference type="EMBL" id="BAA92751.1"/>
    </source>
</evidence>
<sequence length="105" mass="11820">MTSSRTTTPTTTPRRRGRGLNRVLREGQWGQQDRKSLHQSTPLMFDRMKNQNQKRGCTVRMHCMSKGAGAGKPKMVTRLRLPQGSMLPESQAGTHPLSTVSRARM</sequence>
<evidence type="ECO:0000313" key="4">
    <source>
        <dbReference type="MGI" id="MGI:1917195"/>
    </source>
</evidence>